<dbReference type="Proteomes" id="UP000298663">
    <property type="component" value="Unassembled WGS sequence"/>
</dbReference>
<sequence>MVVVTVSNVLLTILAVSHVIVNFLVIFLSIRRVRRSTLRTYVLNLAIPSLAYSIYSVVVCVLRFMQLDKHFIMRNDDHDVTFVDYATDFFVLMCAYDYRFLTINLVIVIYINFSLPVFAKKYLRTRNVVLLFIIAHLLAATFSVITAYSENQVEHYYNNGRTVPVDWSDYFEAFGETGTFVIFISCYVVCFHAIMAFQKRHETTTTIHYRGNHLKSQVLAILFYITPPNIFIIPSSFCTDLFTAFLSWDLPVYREMCYLKVNHYEIFLAGRLFVASFTILIAFVDYRNAVLSLFRRKNVVSIVINTSAVGPAAATGRTPPTTRSNSIVKAYKQ</sequence>
<feature type="transmembrane region" description="Helical" evidence="1">
    <location>
        <begin position="6"/>
        <end position="30"/>
    </location>
</feature>
<dbReference type="EMBL" id="AZBU02000003">
    <property type="protein sequence ID" value="TKR87628.1"/>
    <property type="molecule type" value="Genomic_DNA"/>
</dbReference>
<name>A0A4U5NVS4_STECR</name>
<dbReference type="OrthoDB" id="10380931at2759"/>
<feature type="transmembrane region" description="Helical" evidence="1">
    <location>
        <begin position="266"/>
        <end position="286"/>
    </location>
</feature>
<feature type="transmembrane region" description="Helical" evidence="1">
    <location>
        <begin position="128"/>
        <end position="148"/>
    </location>
</feature>
<feature type="transmembrane region" description="Helical" evidence="1">
    <location>
        <begin position="42"/>
        <end position="65"/>
    </location>
</feature>
<keyword evidence="3" id="KW-1185">Reference proteome</keyword>
<reference evidence="2 3" key="2">
    <citation type="journal article" date="2019" name="G3 (Bethesda)">
        <title>Hybrid Assembly of the Genome of the Entomopathogenic Nematode Steinernema carpocapsae Identifies the X-Chromosome.</title>
        <authorList>
            <person name="Serra L."/>
            <person name="Macchietto M."/>
            <person name="Macias-Munoz A."/>
            <person name="McGill C.J."/>
            <person name="Rodriguez I.M."/>
            <person name="Rodriguez B."/>
            <person name="Murad R."/>
            <person name="Mortazavi A."/>
        </authorList>
    </citation>
    <scope>NUCLEOTIDE SEQUENCE [LARGE SCALE GENOMIC DNA]</scope>
    <source>
        <strain evidence="2 3">ALL</strain>
    </source>
</reference>
<evidence type="ECO:0000313" key="2">
    <source>
        <dbReference type="EMBL" id="TKR87628.1"/>
    </source>
</evidence>
<feature type="transmembrane region" description="Helical" evidence="1">
    <location>
        <begin position="177"/>
        <end position="197"/>
    </location>
</feature>
<dbReference type="AlphaFoldDB" id="A0A4U5NVS4"/>
<comment type="caution">
    <text evidence="2">The sequence shown here is derived from an EMBL/GenBank/DDBJ whole genome shotgun (WGS) entry which is preliminary data.</text>
</comment>
<gene>
    <name evidence="2" type="ORF">L596_011998</name>
</gene>
<reference evidence="2 3" key="1">
    <citation type="journal article" date="2015" name="Genome Biol.">
        <title>Comparative genomics of Steinernema reveals deeply conserved gene regulatory networks.</title>
        <authorList>
            <person name="Dillman A.R."/>
            <person name="Macchietto M."/>
            <person name="Porter C.F."/>
            <person name="Rogers A."/>
            <person name="Williams B."/>
            <person name="Antoshechkin I."/>
            <person name="Lee M.M."/>
            <person name="Goodwin Z."/>
            <person name="Lu X."/>
            <person name="Lewis E.E."/>
            <person name="Goodrich-Blair H."/>
            <person name="Stock S.P."/>
            <person name="Adams B.J."/>
            <person name="Sternberg P.W."/>
            <person name="Mortazavi A."/>
        </authorList>
    </citation>
    <scope>NUCLEOTIDE SEQUENCE [LARGE SCALE GENOMIC DNA]</scope>
    <source>
        <strain evidence="2 3">ALL</strain>
    </source>
</reference>
<keyword evidence="1" id="KW-0472">Membrane</keyword>
<feature type="transmembrane region" description="Helical" evidence="1">
    <location>
        <begin position="218"/>
        <end position="246"/>
    </location>
</feature>
<protein>
    <recommendedName>
        <fullName evidence="4">G-protein coupled receptors family 1 profile domain-containing protein</fullName>
    </recommendedName>
</protein>
<proteinExistence type="predicted"/>
<feature type="transmembrane region" description="Helical" evidence="1">
    <location>
        <begin position="98"/>
        <end position="119"/>
    </location>
</feature>
<accession>A0A4U5NVS4</accession>
<keyword evidence="1" id="KW-1133">Transmembrane helix</keyword>
<evidence type="ECO:0000313" key="3">
    <source>
        <dbReference type="Proteomes" id="UP000298663"/>
    </source>
</evidence>
<evidence type="ECO:0000256" key="1">
    <source>
        <dbReference type="SAM" id="Phobius"/>
    </source>
</evidence>
<keyword evidence="1" id="KW-0812">Transmembrane</keyword>
<evidence type="ECO:0008006" key="4">
    <source>
        <dbReference type="Google" id="ProtNLM"/>
    </source>
</evidence>
<organism evidence="2 3">
    <name type="scientific">Steinernema carpocapsae</name>
    <name type="common">Entomopathogenic nematode</name>
    <dbReference type="NCBI Taxonomy" id="34508"/>
    <lineage>
        <taxon>Eukaryota</taxon>
        <taxon>Metazoa</taxon>
        <taxon>Ecdysozoa</taxon>
        <taxon>Nematoda</taxon>
        <taxon>Chromadorea</taxon>
        <taxon>Rhabditida</taxon>
        <taxon>Tylenchina</taxon>
        <taxon>Panagrolaimomorpha</taxon>
        <taxon>Strongyloidoidea</taxon>
        <taxon>Steinernematidae</taxon>
        <taxon>Steinernema</taxon>
    </lineage>
</organism>